<dbReference type="OrthoDB" id="387646at2759"/>
<dbReference type="EMBL" id="FLRI01000232">
    <property type="protein sequence ID" value="SBT83866.1"/>
    <property type="molecule type" value="Genomic_DNA"/>
</dbReference>
<evidence type="ECO:0000313" key="2">
    <source>
        <dbReference type="Proteomes" id="UP000242942"/>
    </source>
</evidence>
<keyword evidence="2" id="KW-1185">Reference proteome</keyword>
<dbReference type="InterPro" id="IPR008780">
    <property type="entry name" value="Plasmodium_Vir"/>
</dbReference>
<reference evidence="1 2" key="1">
    <citation type="submission" date="2016-06" db="EMBL/GenBank/DDBJ databases">
        <authorList>
            <consortium name="Pathogen Informatics"/>
        </authorList>
    </citation>
    <scope>NUCLEOTIDE SEQUENCE [LARGE SCALE GENOMIC DNA]</scope>
    <source>
        <strain evidence="1">PocGH01</strain>
    </source>
</reference>
<proteinExistence type="predicted"/>
<gene>
    <name evidence="1" type="primary">PocGH01_00154500</name>
    <name evidence="1" type="ORF">POCGH01_00154500</name>
</gene>
<evidence type="ECO:0000313" key="1">
    <source>
        <dbReference type="EMBL" id="SBT83866.1"/>
    </source>
</evidence>
<accession>A0A1D3JDM4</accession>
<dbReference type="VEuPathDB" id="PlasmoDB:POWCR01_000146400"/>
<protein>
    <submittedName>
        <fullName evidence="1">PIR protein</fullName>
    </submittedName>
</protein>
<organism evidence="1 2">
    <name type="scientific">Plasmodium ovale</name>
    <name type="common">malaria parasite P. ovale</name>
    <dbReference type="NCBI Taxonomy" id="36330"/>
    <lineage>
        <taxon>Eukaryota</taxon>
        <taxon>Sar</taxon>
        <taxon>Alveolata</taxon>
        <taxon>Apicomplexa</taxon>
        <taxon>Aconoidasida</taxon>
        <taxon>Haemosporida</taxon>
        <taxon>Plasmodiidae</taxon>
        <taxon>Plasmodium</taxon>
        <taxon>Plasmodium (Plasmodium)</taxon>
    </lineage>
</organism>
<name>A0A1D3JDM4_PLAOA</name>
<dbReference type="VEuPathDB" id="PlasmoDB:PocGH01_00154500"/>
<dbReference type="AlphaFoldDB" id="A0A1D3JDM4"/>
<dbReference type="Proteomes" id="UP000242942">
    <property type="component" value="Unassembled WGS sequence"/>
</dbReference>
<dbReference type="Pfam" id="PF05795">
    <property type="entry name" value="Plasmodium_Vir"/>
    <property type="match status" value="1"/>
</dbReference>
<sequence length="340" mass="39448">MSYIGIKDFPSKKCFKKLKNDIKYDEIMSAIKGNQSRNVEQWVQSFKGYLSAYLSNNTDEWNDNSYRDKCCSDLNYILDVIIEKILQSKLKKNIWLYNRIETYTMELLKTFNSLKCHRELYDKFYRFRHLKKLFLDFCEDSSYVSSNFEQIKNGDKCRAVMFDIRRRRNDIAKIFNTNRRIPRDLFNFSDQCNGNNIDKIHKTTNCMRVTQAEDLRSSAPLAGGAGDLDLSASAGDPKEVLDTDSSEASDLVEREIKEYESSEHLNITYAASSVFGTALFSYFLYRATPVGSWIRSNVLSNTQNDFSMFNGESDNSLSNNIDPLQLNMDNYEYNMPYAAV</sequence>